<organism evidence="2 3">
    <name type="scientific">Brumimicrobium oceani</name>
    <dbReference type="NCBI Taxonomy" id="2100725"/>
    <lineage>
        <taxon>Bacteria</taxon>
        <taxon>Pseudomonadati</taxon>
        <taxon>Bacteroidota</taxon>
        <taxon>Flavobacteriia</taxon>
        <taxon>Flavobacteriales</taxon>
        <taxon>Crocinitomicaceae</taxon>
        <taxon>Brumimicrobium</taxon>
    </lineage>
</organism>
<dbReference type="Proteomes" id="UP000245370">
    <property type="component" value="Unassembled WGS sequence"/>
</dbReference>
<proteinExistence type="predicted"/>
<keyword evidence="3" id="KW-1185">Reference proteome</keyword>
<dbReference type="Pfam" id="PF16119">
    <property type="entry name" value="DUF4835"/>
    <property type="match status" value="1"/>
</dbReference>
<evidence type="ECO:0000313" key="3">
    <source>
        <dbReference type="Proteomes" id="UP000245370"/>
    </source>
</evidence>
<name>A0A2U2XEV1_9FLAO</name>
<gene>
    <name evidence="2" type="ORF">DIT68_03565</name>
</gene>
<feature type="signal peptide" evidence="1">
    <location>
        <begin position="1"/>
        <end position="18"/>
    </location>
</feature>
<dbReference type="AlphaFoldDB" id="A0A2U2XEV1"/>
<dbReference type="EMBL" id="QFRJ01000002">
    <property type="protein sequence ID" value="PWH86329.1"/>
    <property type="molecule type" value="Genomic_DNA"/>
</dbReference>
<reference evidence="2 3" key="2">
    <citation type="submission" date="2018-05" db="EMBL/GenBank/DDBJ databases">
        <authorList>
            <person name="Lanie J.A."/>
            <person name="Ng W.-L."/>
            <person name="Kazmierczak K.M."/>
            <person name="Andrzejewski T.M."/>
            <person name="Davidsen T.M."/>
            <person name="Wayne K.J."/>
            <person name="Tettelin H."/>
            <person name="Glass J.I."/>
            <person name="Rusch D."/>
            <person name="Podicherti R."/>
            <person name="Tsui H.-C.T."/>
            <person name="Winkler M.E."/>
        </authorList>
    </citation>
    <scope>NUCLEOTIDE SEQUENCE [LARGE SCALE GENOMIC DNA]</scope>
    <source>
        <strain evidence="2 3">C305</strain>
    </source>
</reference>
<protein>
    <submittedName>
        <fullName evidence="2">DUF4835 domain-containing protein</fullName>
    </submittedName>
</protein>
<dbReference type="InterPro" id="IPR032274">
    <property type="entry name" value="DUF4835"/>
</dbReference>
<dbReference type="OrthoDB" id="9773381at2"/>
<sequence length="300" mass="34180">MKYIFSILTLFFASLTSAQELNCQVNVVSDPALDVTTTEQEIFEGLEQAIFELMNNTSWTKDQYEVEERINCVFQISITKIKSTGSYEVSLQIQATRPVYNSTYNTTLFNFLDQDFGFTFQRNAQILFTENQFSSNLASVLSFYAYYILGLDADSFALNAGDPHFAKAQNVVTLAQSAGGLGWRASEKGRRNRYWLIDNTMQELFSPLRECYYEYHRDGLDNLYSDQNLARTNITSALNKLLSVNSARPGSVNVLNFTQAKREELKGIYSEADRKDKVTVVNTLKRLDPANSSKYQEILE</sequence>
<evidence type="ECO:0000256" key="1">
    <source>
        <dbReference type="SAM" id="SignalP"/>
    </source>
</evidence>
<reference evidence="2 3" key="1">
    <citation type="submission" date="2018-05" db="EMBL/GenBank/DDBJ databases">
        <title>Brumimicrobium oceani sp. nov., isolated from coastal sediment.</title>
        <authorList>
            <person name="Kou Y."/>
        </authorList>
    </citation>
    <scope>NUCLEOTIDE SEQUENCE [LARGE SCALE GENOMIC DNA]</scope>
    <source>
        <strain evidence="2 3">C305</strain>
    </source>
</reference>
<evidence type="ECO:0000313" key="2">
    <source>
        <dbReference type="EMBL" id="PWH86329.1"/>
    </source>
</evidence>
<comment type="caution">
    <text evidence="2">The sequence shown here is derived from an EMBL/GenBank/DDBJ whole genome shotgun (WGS) entry which is preliminary data.</text>
</comment>
<accession>A0A2U2XEV1</accession>
<feature type="chain" id="PRO_5015681618" evidence="1">
    <location>
        <begin position="19"/>
        <end position="300"/>
    </location>
</feature>
<keyword evidence="1" id="KW-0732">Signal</keyword>
<dbReference type="RefSeq" id="WP_109358440.1">
    <property type="nucleotide sequence ID" value="NZ_QFRJ01000002.1"/>
</dbReference>